<dbReference type="Proteomes" id="UP000823897">
    <property type="component" value="Unassembled WGS sequence"/>
</dbReference>
<sequence>MKITYNDMFDNISDAAFEILDENDIFNDEIEEMFSSDKTCKDVTDMIHKQKSVRKRHFTFKGVLLAAALTVLTVLASVITVARNNGAALIDDSNRDLVGKASEMTVQKIGADEEIKFETNSTGIWDTTGLIKSYNNVVIIPNSITEFAVSGDSGQSITPEIIFNNNDLVIFVQEDGSGWKLDKGETLVFQAQEYESELHREKGQSIHYFYIRDGVLLEGNVQTGLNQTFELTAEKAGEYYICLLNSSSDAISLKEGKVFIK</sequence>
<proteinExistence type="predicted"/>
<accession>A0A9D2U2Q9</accession>
<keyword evidence="1" id="KW-0472">Membrane</keyword>
<evidence type="ECO:0000313" key="2">
    <source>
        <dbReference type="EMBL" id="HJD33553.1"/>
    </source>
</evidence>
<comment type="caution">
    <text evidence="2">The sequence shown here is derived from an EMBL/GenBank/DDBJ whole genome shotgun (WGS) entry which is preliminary data.</text>
</comment>
<keyword evidence="1" id="KW-0812">Transmembrane</keyword>
<reference evidence="2" key="1">
    <citation type="journal article" date="2021" name="PeerJ">
        <title>Extensive microbial diversity within the chicken gut microbiome revealed by metagenomics and culture.</title>
        <authorList>
            <person name="Gilroy R."/>
            <person name="Ravi A."/>
            <person name="Getino M."/>
            <person name="Pursley I."/>
            <person name="Horton D.L."/>
            <person name="Alikhan N.F."/>
            <person name="Baker D."/>
            <person name="Gharbi K."/>
            <person name="Hall N."/>
            <person name="Watson M."/>
            <person name="Adriaenssens E.M."/>
            <person name="Foster-Nyarko E."/>
            <person name="Jarju S."/>
            <person name="Secka A."/>
            <person name="Antonio M."/>
            <person name="Oren A."/>
            <person name="Chaudhuri R.R."/>
            <person name="La Ragione R."/>
            <person name="Hildebrand F."/>
            <person name="Pallen M.J."/>
        </authorList>
    </citation>
    <scope>NUCLEOTIDE SEQUENCE</scope>
    <source>
        <strain evidence="2">ChiGjej3B3-11674</strain>
    </source>
</reference>
<name>A0A9D2U2Q9_9FIRM</name>
<organism evidence="2 3">
    <name type="scientific">Candidatus Mediterraneibacter tabaqchaliae</name>
    <dbReference type="NCBI Taxonomy" id="2838689"/>
    <lineage>
        <taxon>Bacteria</taxon>
        <taxon>Bacillati</taxon>
        <taxon>Bacillota</taxon>
        <taxon>Clostridia</taxon>
        <taxon>Lachnospirales</taxon>
        <taxon>Lachnospiraceae</taxon>
        <taxon>Mediterraneibacter</taxon>
    </lineage>
</organism>
<evidence type="ECO:0000313" key="3">
    <source>
        <dbReference type="Proteomes" id="UP000823897"/>
    </source>
</evidence>
<feature type="transmembrane region" description="Helical" evidence="1">
    <location>
        <begin position="58"/>
        <end position="79"/>
    </location>
</feature>
<dbReference type="AlphaFoldDB" id="A0A9D2U2Q9"/>
<evidence type="ECO:0000256" key="1">
    <source>
        <dbReference type="SAM" id="Phobius"/>
    </source>
</evidence>
<reference evidence="2" key="2">
    <citation type="submission" date="2021-04" db="EMBL/GenBank/DDBJ databases">
        <authorList>
            <person name="Gilroy R."/>
        </authorList>
    </citation>
    <scope>NUCLEOTIDE SEQUENCE</scope>
    <source>
        <strain evidence="2">ChiGjej3B3-11674</strain>
    </source>
</reference>
<protein>
    <submittedName>
        <fullName evidence="2">Uncharacterized protein</fullName>
    </submittedName>
</protein>
<dbReference type="EMBL" id="DWUV01000063">
    <property type="protein sequence ID" value="HJD33553.1"/>
    <property type="molecule type" value="Genomic_DNA"/>
</dbReference>
<keyword evidence="1" id="KW-1133">Transmembrane helix</keyword>
<gene>
    <name evidence="2" type="ORF">H9911_03290</name>
</gene>